<dbReference type="RefSeq" id="WP_087147571.1">
    <property type="nucleotide sequence ID" value="NZ_FUKJ01000301.1"/>
</dbReference>
<dbReference type="EMBL" id="FUKJ01000301">
    <property type="protein sequence ID" value="SJM93900.1"/>
    <property type="molecule type" value="Genomic_DNA"/>
</dbReference>
<reference evidence="2" key="1">
    <citation type="submission" date="2017-02" db="EMBL/GenBank/DDBJ databases">
        <authorList>
            <person name="Daims H."/>
        </authorList>
    </citation>
    <scope>NUCLEOTIDE SEQUENCE [LARGE SCALE GENOMIC DNA]</scope>
</reference>
<accession>A0A1R4HDE3</accession>
<protein>
    <submittedName>
        <fullName evidence="1">Putative Chromosome partitioning protein</fullName>
    </submittedName>
</protein>
<proteinExistence type="predicted"/>
<dbReference type="AlphaFoldDB" id="A0A1R4HDE3"/>
<dbReference type="Proteomes" id="UP000195442">
    <property type="component" value="Unassembled WGS sequence"/>
</dbReference>
<evidence type="ECO:0000313" key="1">
    <source>
        <dbReference type="EMBL" id="SJM93900.1"/>
    </source>
</evidence>
<evidence type="ECO:0000313" key="2">
    <source>
        <dbReference type="Proteomes" id="UP000195442"/>
    </source>
</evidence>
<name>A0A1R4HDE3_9GAMM</name>
<dbReference type="OrthoDB" id="9862901at2"/>
<sequence length="88" mass="9694">MVLAKRGLGRGLEALLVEVPVMSETSLHSHDMGLSHINQHTPFVVADLPHAHKLSENNQPLIRVLLNEAEAIKDLLADLEAILQHHSL</sequence>
<keyword evidence="2" id="KW-1185">Reference proteome</keyword>
<gene>
    <name evidence="1" type="ORF">CRENPOLYSF2_370018</name>
</gene>
<organism evidence="1 2">
    <name type="scientific">Crenothrix polyspora</name>
    <dbReference type="NCBI Taxonomy" id="360316"/>
    <lineage>
        <taxon>Bacteria</taxon>
        <taxon>Pseudomonadati</taxon>
        <taxon>Pseudomonadota</taxon>
        <taxon>Gammaproteobacteria</taxon>
        <taxon>Methylococcales</taxon>
        <taxon>Crenotrichaceae</taxon>
        <taxon>Crenothrix</taxon>
    </lineage>
</organism>